<feature type="compositionally biased region" description="Polar residues" evidence="8">
    <location>
        <begin position="576"/>
        <end position="586"/>
    </location>
</feature>
<gene>
    <name evidence="10" type="ORF">CLIB1423_12S02036</name>
</gene>
<evidence type="ECO:0000256" key="1">
    <source>
        <dbReference type="ARBA" id="ARBA00004123"/>
    </source>
</evidence>
<keyword evidence="5" id="KW-0067">ATP-binding</keyword>
<evidence type="ECO:0000313" key="11">
    <source>
        <dbReference type="Proteomes" id="UP000837801"/>
    </source>
</evidence>
<dbReference type="GO" id="GO:0000077">
    <property type="term" value="P:DNA damage checkpoint signaling"/>
    <property type="evidence" value="ECO:0007669"/>
    <property type="project" value="TreeGrafter"/>
</dbReference>
<evidence type="ECO:0000256" key="4">
    <source>
        <dbReference type="ARBA" id="ARBA00022763"/>
    </source>
</evidence>
<evidence type="ECO:0000256" key="8">
    <source>
        <dbReference type="SAM" id="MobiDB-lite"/>
    </source>
</evidence>
<evidence type="ECO:0000256" key="3">
    <source>
        <dbReference type="ARBA" id="ARBA00022741"/>
    </source>
</evidence>
<dbReference type="GO" id="GO:0003689">
    <property type="term" value="F:DNA clamp loader activity"/>
    <property type="evidence" value="ECO:0007669"/>
    <property type="project" value="TreeGrafter"/>
</dbReference>
<protein>
    <submittedName>
        <fullName evidence="10">Checkpoint protein Rad24p</fullName>
    </submittedName>
</protein>
<dbReference type="Gene3D" id="3.40.50.300">
    <property type="entry name" value="P-loop containing nucleotide triphosphate hydrolases"/>
    <property type="match status" value="1"/>
</dbReference>
<dbReference type="GO" id="GO:0005524">
    <property type="term" value="F:ATP binding"/>
    <property type="evidence" value="ECO:0007669"/>
    <property type="project" value="UniProtKB-KW"/>
</dbReference>
<dbReference type="GO" id="GO:0003682">
    <property type="term" value="F:chromatin binding"/>
    <property type="evidence" value="ECO:0007669"/>
    <property type="project" value="TreeGrafter"/>
</dbReference>
<dbReference type="PANTHER" id="PTHR12172">
    <property type="entry name" value="CELL CYCLE CHECKPOINT PROTEIN RAD17"/>
    <property type="match status" value="1"/>
</dbReference>
<dbReference type="Pfam" id="PF25812">
    <property type="entry name" value="RAD24_helical"/>
    <property type="match status" value="1"/>
</dbReference>
<keyword evidence="11" id="KW-1185">Reference proteome</keyword>
<dbReference type="InterPro" id="IPR004582">
    <property type="entry name" value="Checkpoint_prot_Rad17_Rad24"/>
</dbReference>
<name>A0A9P0QRR0_9ASCO</name>
<comment type="similarity">
    <text evidence="2">Belongs to the rad17/RAD24 family.</text>
</comment>
<keyword evidence="4" id="KW-0227">DNA damage</keyword>
<proteinExistence type="inferred from homology"/>
<keyword evidence="3" id="KW-0547">Nucleotide-binding</keyword>
<dbReference type="SUPFAM" id="SSF52540">
    <property type="entry name" value="P-loop containing nucleoside triphosphate hydrolases"/>
    <property type="match status" value="1"/>
</dbReference>
<evidence type="ECO:0000259" key="9">
    <source>
        <dbReference type="Pfam" id="PF25812"/>
    </source>
</evidence>
<evidence type="ECO:0000256" key="7">
    <source>
        <dbReference type="ARBA" id="ARBA00023306"/>
    </source>
</evidence>
<organism evidence="10 11">
    <name type="scientific">[Candida] railenensis</name>
    <dbReference type="NCBI Taxonomy" id="45579"/>
    <lineage>
        <taxon>Eukaryota</taxon>
        <taxon>Fungi</taxon>
        <taxon>Dikarya</taxon>
        <taxon>Ascomycota</taxon>
        <taxon>Saccharomycotina</taxon>
        <taxon>Pichiomycetes</taxon>
        <taxon>Debaryomycetaceae</taxon>
        <taxon>Kurtzmaniella</taxon>
    </lineage>
</organism>
<feature type="compositionally biased region" description="Acidic residues" evidence="8">
    <location>
        <begin position="546"/>
        <end position="570"/>
    </location>
</feature>
<feature type="compositionally biased region" description="Acidic residues" evidence="8">
    <location>
        <begin position="599"/>
        <end position="613"/>
    </location>
</feature>
<dbReference type="AlphaFoldDB" id="A0A9P0QRR0"/>
<dbReference type="GO" id="GO:0033314">
    <property type="term" value="P:mitotic DNA replication checkpoint signaling"/>
    <property type="evidence" value="ECO:0007669"/>
    <property type="project" value="TreeGrafter"/>
</dbReference>
<sequence>MSSSDESITDDTEEFILPKKRKLRVKESRNVPKRDLLASTDGSSSTSWIDQYSPRNTSELCLHPRKLSDLRKVMSSMVNGGANAPKLLILHGPSGCGKSTSAKLLAQDLIASSETSLIEYTESNSFVEFLHDARYRVGYNKCVILVEEYPNVFHEPTHQSFKDSLWEWLHIDEPLPPLILCVTEVEHQSDDNHGREFFNIQNNWTVDTLVGKRISNHTEVAKVKFNPIAMTYIKKALNRLIQSESKSVFNRIPKSETSEFVDSIGKCGDIRSSIANLQFWSTMRSKLPARDEKSMELYSIGKETHLNLFHAVGKIIYGSTNNAYGEVGDDEFDIDYFTILDVLSTYPSNNLLQLSLLENYGIFNNVDFDIEQATKIVDNLSLGDVLGGSSAEGANKEIGIRGVRSILGSVGSHQTMSKGTKGAATSIKFPRHFKIIREYNRITSEIREYQKYVRSGISFQDLNLIYGFYEPKIYNSIKWKTKNGIPNTRSNYNRLGGKFKEIYPTEGLPIADLEEEEEEERLRAVYDQYRIQIKTQMNEGAGMDHETDDGGLSDPIEESDSDFDFDDSIGDMELNNILSQTKSQQVVPPGRSHVAGSDGDSDSDVFSSDEELDELIRKRNL</sequence>
<dbReference type="EMBL" id="CAKXYY010000012">
    <property type="protein sequence ID" value="CAH2353747.1"/>
    <property type="molecule type" value="Genomic_DNA"/>
</dbReference>
<evidence type="ECO:0000256" key="6">
    <source>
        <dbReference type="ARBA" id="ARBA00023242"/>
    </source>
</evidence>
<dbReference type="PANTHER" id="PTHR12172:SF0">
    <property type="entry name" value="CELL CYCLE CHECKPOINT PROTEIN RAD17"/>
    <property type="match status" value="1"/>
</dbReference>
<feature type="domain" description="Checkpoint protein RAD24-like helical bundle" evidence="9">
    <location>
        <begin position="303"/>
        <end position="438"/>
    </location>
</feature>
<dbReference type="InterPro" id="IPR057927">
    <property type="entry name" value="RAD24-like_helical"/>
</dbReference>
<dbReference type="GO" id="GO:0006281">
    <property type="term" value="P:DNA repair"/>
    <property type="evidence" value="ECO:0007669"/>
    <property type="project" value="InterPro"/>
</dbReference>
<evidence type="ECO:0000256" key="2">
    <source>
        <dbReference type="ARBA" id="ARBA00006168"/>
    </source>
</evidence>
<dbReference type="GO" id="GO:0005634">
    <property type="term" value="C:nucleus"/>
    <property type="evidence" value="ECO:0007669"/>
    <property type="project" value="UniProtKB-SubCell"/>
</dbReference>
<keyword evidence="6" id="KW-0539">Nucleus</keyword>
<accession>A0A9P0QRR0</accession>
<comment type="subcellular location">
    <subcellularLocation>
        <location evidence="1">Nucleus</location>
    </subcellularLocation>
</comment>
<comment type="caution">
    <text evidence="10">The sequence shown here is derived from an EMBL/GenBank/DDBJ whole genome shotgun (WGS) entry which is preliminary data.</text>
</comment>
<dbReference type="Pfam" id="PF03215">
    <property type="entry name" value="Rad17"/>
    <property type="match status" value="2"/>
</dbReference>
<reference evidence="10" key="1">
    <citation type="submission" date="2022-03" db="EMBL/GenBank/DDBJ databases">
        <authorList>
            <person name="Legras J.-L."/>
            <person name="Devillers H."/>
            <person name="Grondin C."/>
        </authorList>
    </citation>
    <scope>NUCLEOTIDE SEQUENCE</scope>
    <source>
        <strain evidence="10">CLIB 1423</strain>
    </source>
</reference>
<feature type="compositionally biased region" description="Polar residues" evidence="8">
    <location>
        <begin position="40"/>
        <end position="49"/>
    </location>
</feature>
<dbReference type="Proteomes" id="UP000837801">
    <property type="component" value="Unassembled WGS sequence"/>
</dbReference>
<keyword evidence="7" id="KW-0131">Cell cycle</keyword>
<feature type="compositionally biased region" description="Basic and acidic residues" evidence="8">
    <location>
        <begin position="26"/>
        <end position="36"/>
    </location>
</feature>
<evidence type="ECO:0000256" key="5">
    <source>
        <dbReference type="ARBA" id="ARBA00022840"/>
    </source>
</evidence>
<dbReference type="OrthoDB" id="10265971at2759"/>
<feature type="region of interest" description="Disordered" evidence="8">
    <location>
        <begin position="26"/>
        <end position="49"/>
    </location>
</feature>
<dbReference type="InterPro" id="IPR027417">
    <property type="entry name" value="P-loop_NTPase"/>
</dbReference>
<feature type="region of interest" description="Disordered" evidence="8">
    <location>
        <begin position="537"/>
        <end position="621"/>
    </location>
</feature>
<evidence type="ECO:0000313" key="10">
    <source>
        <dbReference type="EMBL" id="CAH2353747.1"/>
    </source>
</evidence>